<sequence>MANITFRQITEASRTMRYPFIIKIIEEETQCEPAPSSVTLTMATLEDRLLGEKTHYYCSSSEDEENDEDGHKIIDDSECAASYPSNGDWDGSSMNSQRKFYKNLNVIDGSSYSISLNSILLKSNL</sequence>
<dbReference type="EMBL" id="SEYY01006433">
    <property type="protein sequence ID" value="KAB7502904.1"/>
    <property type="molecule type" value="Genomic_DNA"/>
</dbReference>
<reference evidence="2 3" key="1">
    <citation type="journal article" date="2019" name="PLoS Biol.">
        <title>Sex chromosomes control vertical transmission of feminizing Wolbachia symbionts in an isopod.</title>
        <authorList>
            <person name="Becking T."/>
            <person name="Chebbi M.A."/>
            <person name="Giraud I."/>
            <person name="Moumen B."/>
            <person name="Laverre T."/>
            <person name="Caubet Y."/>
            <person name="Peccoud J."/>
            <person name="Gilbert C."/>
            <person name="Cordaux R."/>
        </authorList>
    </citation>
    <scope>NUCLEOTIDE SEQUENCE [LARGE SCALE GENOMIC DNA]</scope>
    <source>
        <strain evidence="2">ANa2</strain>
        <tissue evidence="2">Whole body excluding digestive tract and cuticle</tissue>
    </source>
</reference>
<dbReference type="OrthoDB" id="70588at2759"/>
<evidence type="ECO:0000313" key="3">
    <source>
        <dbReference type="Proteomes" id="UP000326759"/>
    </source>
</evidence>
<dbReference type="Proteomes" id="UP000326759">
    <property type="component" value="Unassembled WGS sequence"/>
</dbReference>
<dbReference type="AlphaFoldDB" id="A0A5N5T8D9"/>
<name>A0A5N5T8D9_9CRUS</name>
<protein>
    <submittedName>
        <fullName evidence="2">Uncharacterized protein</fullName>
    </submittedName>
</protein>
<organism evidence="2 3">
    <name type="scientific">Armadillidium nasatum</name>
    <dbReference type="NCBI Taxonomy" id="96803"/>
    <lineage>
        <taxon>Eukaryota</taxon>
        <taxon>Metazoa</taxon>
        <taxon>Ecdysozoa</taxon>
        <taxon>Arthropoda</taxon>
        <taxon>Crustacea</taxon>
        <taxon>Multicrustacea</taxon>
        <taxon>Malacostraca</taxon>
        <taxon>Eumalacostraca</taxon>
        <taxon>Peracarida</taxon>
        <taxon>Isopoda</taxon>
        <taxon>Oniscidea</taxon>
        <taxon>Crinocheta</taxon>
        <taxon>Armadillidiidae</taxon>
        <taxon>Armadillidium</taxon>
    </lineage>
</organism>
<proteinExistence type="predicted"/>
<evidence type="ECO:0000256" key="1">
    <source>
        <dbReference type="SAM" id="MobiDB-lite"/>
    </source>
</evidence>
<accession>A0A5N5T8D9</accession>
<evidence type="ECO:0000313" key="2">
    <source>
        <dbReference type="EMBL" id="KAB7502904.1"/>
    </source>
</evidence>
<gene>
    <name evidence="2" type="ORF">Anas_10387</name>
</gene>
<keyword evidence="3" id="KW-1185">Reference proteome</keyword>
<feature type="region of interest" description="Disordered" evidence="1">
    <location>
        <begin position="59"/>
        <end position="79"/>
    </location>
</feature>
<comment type="caution">
    <text evidence="2">The sequence shown here is derived from an EMBL/GenBank/DDBJ whole genome shotgun (WGS) entry which is preliminary data.</text>
</comment>